<evidence type="ECO:0008006" key="4">
    <source>
        <dbReference type="Google" id="ProtNLM"/>
    </source>
</evidence>
<dbReference type="Proteomes" id="UP000030170">
    <property type="component" value="Unassembled WGS sequence"/>
</dbReference>
<comment type="caution">
    <text evidence="2">The sequence shown here is derived from an EMBL/GenBank/DDBJ whole genome shotgun (WGS) entry which is preliminary data.</text>
</comment>
<dbReference type="InterPro" id="IPR029046">
    <property type="entry name" value="LolA/LolB/LppX"/>
</dbReference>
<evidence type="ECO:0000313" key="2">
    <source>
        <dbReference type="EMBL" id="KGF73930.1"/>
    </source>
</evidence>
<keyword evidence="1" id="KW-0732">Signal</keyword>
<dbReference type="SUPFAM" id="SSF89392">
    <property type="entry name" value="Prokaryotic lipoproteins and lipoprotein localization factors"/>
    <property type="match status" value="1"/>
</dbReference>
<dbReference type="InterPro" id="IPR019207">
    <property type="entry name" value="DUF2092"/>
</dbReference>
<feature type="chain" id="PRO_5001941094" description="Periplasmic protein" evidence="1">
    <location>
        <begin position="21"/>
        <end position="256"/>
    </location>
</feature>
<dbReference type="AlphaFoldDB" id="A0A098TNM1"/>
<proteinExistence type="predicted"/>
<gene>
    <name evidence="2" type="ORF">DO97_06205</name>
</gene>
<sequence>MINSIFIVGTILLSSPLVVAAQPVSFNPSPDARANQIFSQTCNFLKAQKFFSFDLDITYDNVLNSGQKVQYSAYQIVKVRKPNSLQVDYKGDQRNTRFYYDGKTFTWLNTDDNLYATQPAPATIDDTVALLETQYGITLPLSNLVVSDPCKIIRGNIEHIEYVGSGFVNRTPAHHLFITGKDRDWQLWVREGEKAIPLKIVITYKDQPSQPQYTAIFSNWNSNPTIPKNSFSFVAPPDAGQINFLQIDHTNDLPKK</sequence>
<evidence type="ECO:0000256" key="1">
    <source>
        <dbReference type="SAM" id="SignalP"/>
    </source>
</evidence>
<dbReference type="Gene3D" id="2.50.20.10">
    <property type="entry name" value="Lipoprotein localisation LolA/LolB/LppX"/>
    <property type="match status" value="1"/>
</dbReference>
<reference evidence="2 3" key="1">
    <citation type="journal article" date="2014" name="Mol. Ecol.">
        <title>Evolution of Synechococcus.</title>
        <authorList>
            <person name="Dvorak P."/>
            <person name="Casamatta D."/>
            <person name="Hasler P."/>
            <person name="Poulickova A."/>
            <person name="Ondrej V."/>
            <person name="Sanges R."/>
        </authorList>
    </citation>
    <scope>NUCLEOTIDE SEQUENCE [LARGE SCALE GENOMIC DNA]</scope>
    <source>
        <strain evidence="2 3">CAUP A 1101</strain>
    </source>
</reference>
<protein>
    <recommendedName>
        <fullName evidence="4">Periplasmic protein</fullName>
    </recommendedName>
</protein>
<dbReference type="EMBL" id="JJML01000002">
    <property type="protein sequence ID" value="KGF73930.1"/>
    <property type="molecule type" value="Genomic_DNA"/>
</dbReference>
<evidence type="ECO:0000313" key="3">
    <source>
        <dbReference type="Proteomes" id="UP000030170"/>
    </source>
</evidence>
<accession>A0A098TNM1</accession>
<organism evidence="2 3">
    <name type="scientific">Neosynechococcus sphagnicola sy1</name>
    <dbReference type="NCBI Taxonomy" id="1497020"/>
    <lineage>
        <taxon>Bacteria</taxon>
        <taxon>Bacillati</taxon>
        <taxon>Cyanobacteriota</taxon>
        <taxon>Cyanophyceae</taxon>
        <taxon>Neosynechococcales</taxon>
        <taxon>Neosynechococcaceae</taxon>
        <taxon>Neosynechococcus</taxon>
    </lineage>
</organism>
<dbReference type="PIRSF" id="PIRSF012443">
    <property type="entry name" value="UCP012443"/>
    <property type="match status" value="1"/>
</dbReference>
<name>A0A098TNM1_9CYAN</name>
<feature type="signal peptide" evidence="1">
    <location>
        <begin position="1"/>
        <end position="20"/>
    </location>
</feature>
<dbReference type="Pfam" id="PF09865">
    <property type="entry name" value="DUF2092"/>
    <property type="match status" value="1"/>
</dbReference>
<dbReference type="STRING" id="1497020.DO97_06205"/>
<keyword evidence="3" id="KW-1185">Reference proteome</keyword>